<evidence type="ECO:0000256" key="1">
    <source>
        <dbReference type="ARBA" id="ARBA00002624"/>
    </source>
</evidence>
<dbReference type="Pfam" id="PF00912">
    <property type="entry name" value="Transgly"/>
    <property type="match status" value="1"/>
</dbReference>
<sequence length="768" mass="85029">MKHKIFAVCISIFLILFSIGIGVVLSDVNRIMDNYSTISMHDITSKNRSSLLYAKNAQGKWVNIGEIHGTDNRIWVPISKIPKDLQNAFVAIEDQRFYQDNLGIDPKGIIRALIVDIKAGFKPVEGASTITQQLIKNTIFPQIASKKTITRKIEEAILAWKFVHKYSKQQILEAYLNTIYLGGPNLNVYGVQAAALGYFGKNVNQLDLAQSAMIAGITEDPARYSPYANETYAIQRQHLVLQKMLELGFITKSQYEQAINEKLTFKKSNLLSYSHEYFIDQVINDVTSKLEQKYHLTRQEALNKIYNGGLRIFTTMDLNIQLSMENVFSNPKYFPVNNKIKEKVQGAMVVIDWRTGEVKGIVGGRDGENQKLLFNRATQSFRQPGSSIKPLTVYAPALESGLTPASIVNDEPININGWSPHNYENTFQGPVTLTKALADSINIPAVKIVEKIGLNKAAEYGKKFGLDITQNDMYLPALALGGLSRGVSPLQEASAYGAIANGGIYLSPITFTKVEDSNGNVILENAPSERYVMSKKNAYILEMMMEEVVKYGTGINAALPNMPVAGKTGTTDNYDNAWFTGFTPYYVGSVWMGFDSNRRIVDDRIGPVVGGTFPAELWKAVMYEIHKNLQPVDFQAPNGISKEYISEIVNNAIVNVSANEKTSNLSQNNKIQDTTKNNTNNSNNYSAILNNMNNVTNNNSTMNGNINNANSSLNSNISKSSNGTNINLDNKGNTLLSKNNINSQDKSITSDLNSTKLTPPSNKSDKSN</sequence>
<keyword evidence="15" id="KW-0735">Signal-anchor</keyword>
<evidence type="ECO:0000256" key="26">
    <source>
        <dbReference type="SAM" id="MobiDB-lite"/>
    </source>
</evidence>
<dbReference type="GO" id="GO:0008955">
    <property type="term" value="F:peptidoglycan glycosyltransferase activity"/>
    <property type="evidence" value="ECO:0007669"/>
    <property type="project" value="UniProtKB-EC"/>
</dbReference>
<comment type="catalytic activity">
    <reaction evidence="22">
        <text>Preferential cleavage: (Ac)2-L-Lys-D-Ala-|-D-Ala. Also transpeptidation of peptidyl-alanyl moieties that are N-acyl substituents of D-alanine.</text>
        <dbReference type="EC" id="3.4.16.4"/>
    </reaction>
</comment>
<dbReference type="PATRIC" id="fig|1094508.3.peg.2424"/>
<comment type="pathway">
    <text evidence="3">Cell wall biogenesis; peptidoglycan biosynthesis.</text>
</comment>
<feature type="compositionally biased region" description="Polar residues" evidence="26">
    <location>
        <begin position="661"/>
        <end position="676"/>
    </location>
</feature>
<dbReference type="RefSeq" id="WP_014759229.1">
    <property type="nucleotide sequence ID" value="NC_017992.1"/>
</dbReference>
<dbReference type="GO" id="GO:0009252">
    <property type="term" value="P:peptidoglycan biosynthetic process"/>
    <property type="evidence" value="ECO:0007669"/>
    <property type="project" value="UniProtKB-UniPathway"/>
</dbReference>
<dbReference type="SUPFAM" id="SSF56601">
    <property type="entry name" value="beta-lactamase/transpeptidase-like"/>
    <property type="match status" value="1"/>
</dbReference>
<comment type="subcellular location">
    <subcellularLocation>
        <location evidence="2">Cell membrane</location>
        <topology evidence="2">Single-pass type II membrane protein</topology>
    </subcellularLocation>
</comment>
<evidence type="ECO:0000256" key="3">
    <source>
        <dbReference type="ARBA" id="ARBA00004752"/>
    </source>
</evidence>
<dbReference type="GO" id="GO:0009002">
    <property type="term" value="F:serine-type D-Ala-D-Ala carboxypeptidase activity"/>
    <property type="evidence" value="ECO:0007669"/>
    <property type="project" value="UniProtKB-EC"/>
</dbReference>
<evidence type="ECO:0000256" key="25">
    <source>
        <dbReference type="ARBA" id="ARBA00060592"/>
    </source>
</evidence>
<keyword evidence="13" id="KW-0378">Hydrolase</keyword>
<comment type="catalytic activity">
    <reaction evidence="24">
        <text>[GlcNAc-(1-&gt;4)-Mur2Ac(oyl-L-Ala-gamma-D-Glu-L-Lys-D-Ala-D-Ala)](n)-di-trans,octa-cis-undecaprenyl diphosphate + beta-D-GlcNAc-(1-&gt;4)-Mur2Ac(oyl-L-Ala-gamma-D-Glu-L-Lys-D-Ala-D-Ala)-di-trans,octa-cis-undecaprenyl diphosphate = [GlcNAc-(1-&gt;4)-Mur2Ac(oyl-L-Ala-gamma-D-Glu-L-Lys-D-Ala-D-Ala)](n+1)-di-trans,octa-cis-undecaprenyl diphosphate + di-trans,octa-cis-undecaprenyl diphosphate + H(+)</text>
        <dbReference type="Rhea" id="RHEA:23708"/>
        <dbReference type="Rhea" id="RHEA-COMP:9602"/>
        <dbReference type="Rhea" id="RHEA-COMP:9603"/>
        <dbReference type="ChEBI" id="CHEBI:15378"/>
        <dbReference type="ChEBI" id="CHEBI:58405"/>
        <dbReference type="ChEBI" id="CHEBI:60033"/>
        <dbReference type="ChEBI" id="CHEBI:78435"/>
        <dbReference type="EC" id="2.4.99.28"/>
    </reaction>
</comment>
<keyword evidence="19" id="KW-0046">Antibiotic resistance</keyword>
<evidence type="ECO:0000256" key="6">
    <source>
        <dbReference type="ARBA" id="ARBA00012448"/>
    </source>
</evidence>
<dbReference type="UniPathway" id="UPA00219"/>
<evidence type="ECO:0000256" key="24">
    <source>
        <dbReference type="ARBA" id="ARBA00049902"/>
    </source>
</evidence>
<protein>
    <recommendedName>
        <fullName evidence="7">Penicillin-binding protein 1A</fullName>
        <ecNumber evidence="23">2.4.99.28</ecNumber>
        <ecNumber evidence="6">3.4.16.4</ecNumber>
    </recommendedName>
</protein>
<comment type="function">
    <text evidence="1">Cell wall formation. Synthesis of cross-linked peptidoglycan from the lipid intermediates. The enzyme has a penicillin-insensitive transglycosylase N-terminal domain (formation of linear glycan strands) and a penicillin-sensitive transpeptidase C-terminal domain (cross-linking of the peptide subunits).</text>
</comment>
<keyword evidence="10" id="KW-0328">Glycosyltransferase</keyword>
<dbReference type="Pfam" id="PF00905">
    <property type="entry name" value="Transpeptidase"/>
    <property type="match status" value="1"/>
</dbReference>
<dbReference type="EC" id="3.4.16.4" evidence="6"/>
<keyword evidence="16" id="KW-0573">Peptidoglycan synthesis</keyword>
<evidence type="ECO:0000259" key="28">
    <source>
        <dbReference type="Pfam" id="PF00912"/>
    </source>
</evidence>
<dbReference type="GO" id="GO:0046677">
    <property type="term" value="P:response to antibiotic"/>
    <property type="evidence" value="ECO:0007669"/>
    <property type="project" value="UniProtKB-KW"/>
</dbReference>
<dbReference type="GO" id="GO:0008658">
    <property type="term" value="F:penicillin binding"/>
    <property type="evidence" value="ECO:0007669"/>
    <property type="project" value="InterPro"/>
</dbReference>
<dbReference type="SUPFAM" id="SSF53955">
    <property type="entry name" value="Lysozyme-like"/>
    <property type="match status" value="1"/>
</dbReference>
<keyword evidence="14" id="KW-0133">Cell shape</keyword>
<evidence type="ECO:0000256" key="14">
    <source>
        <dbReference type="ARBA" id="ARBA00022960"/>
    </source>
</evidence>
<feature type="domain" description="Penicillin-binding protein transpeptidase" evidence="27">
    <location>
        <begin position="346"/>
        <end position="590"/>
    </location>
</feature>
<keyword evidence="20" id="KW-0511">Multifunctional enzyme</keyword>
<dbReference type="EC" id="2.4.99.28" evidence="23"/>
<evidence type="ECO:0000256" key="9">
    <source>
        <dbReference type="ARBA" id="ARBA00022670"/>
    </source>
</evidence>
<keyword evidence="9" id="KW-0645">Protease</keyword>
<dbReference type="GO" id="GO:0008360">
    <property type="term" value="P:regulation of cell shape"/>
    <property type="evidence" value="ECO:0007669"/>
    <property type="project" value="UniProtKB-KW"/>
</dbReference>
<keyword evidence="30" id="KW-1185">Reference proteome</keyword>
<evidence type="ECO:0000256" key="5">
    <source>
        <dbReference type="ARBA" id="ARBA00007739"/>
    </source>
</evidence>
<accession>I3VXZ8</accession>
<dbReference type="InterPro" id="IPR012338">
    <property type="entry name" value="Beta-lactam/transpept-like"/>
</dbReference>
<evidence type="ECO:0000256" key="17">
    <source>
        <dbReference type="ARBA" id="ARBA00022989"/>
    </source>
</evidence>
<keyword evidence="11" id="KW-0808">Transferase</keyword>
<dbReference type="Proteomes" id="UP000006178">
    <property type="component" value="Chromosome"/>
</dbReference>
<dbReference type="STRING" id="1094508.Tsac_2391"/>
<evidence type="ECO:0000313" key="30">
    <source>
        <dbReference type="Proteomes" id="UP000006178"/>
    </source>
</evidence>
<proteinExistence type="inferred from homology"/>
<dbReference type="PANTHER" id="PTHR32282">
    <property type="entry name" value="BINDING PROTEIN TRANSPEPTIDASE, PUTATIVE-RELATED"/>
    <property type="match status" value="1"/>
</dbReference>
<dbReference type="NCBIfam" id="TIGR02074">
    <property type="entry name" value="PBP_1a_fam"/>
    <property type="match status" value="1"/>
</dbReference>
<evidence type="ECO:0000256" key="7">
    <source>
        <dbReference type="ARBA" id="ARBA00018638"/>
    </source>
</evidence>
<evidence type="ECO:0000256" key="16">
    <source>
        <dbReference type="ARBA" id="ARBA00022984"/>
    </source>
</evidence>
<dbReference type="GO" id="GO:0071555">
    <property type="term" value="P:cell wall organization"/>
    <property type="evidence" value="ECO:0007669"/>
    <property type="project" value="UniProtKB-KW"/>
</dbReference>
<dbReference type="AlphaFoldDB" id="I3VXZ8"/>
<evidence type="ECO:0000256" key="10">
    <source>
        <dbReference type="ARBA" id="ARBA00022676"/>
    </source>
</evidence>
<feature type="region of interest" description="Disordered" evidence="26">
    <location>
        <begin position="737"/>
        <end position="768"/>
    </location>
</feature>
<name>I3VXZ8_THESW</name>
<evidence type="ECO:0000256" key="23">
    <source>
        <dbReference type="ARBA" id="ARBA00044770"/>
    </source>
</evidence>
<dbReference type="BioCyc" id="TSAC1094508:GLMA-2423-MONOMER"/>
<dbReference type="Gene3D" id="3.40.710.10">
    <property type="entry name" value="DD-peptidase/beta-lactamase superfamily"/>
    <property type="match status" value="1"/>
</dbReference>
<evidence type="ECO:0000256" key="22">
    <source>
        <dbReference type="ARBA" id="ARBA00034000"/>
    </source>
</evidence>
<dbReference type="GO" id="GO:0005886">
    <property type="term" value="C:plasma membrane"/>
    <property type="evidence" value="ECO:0007669"/>
    <property type="project" value="UniProtKB-SubCell"/>
</dbReference>
<evidence type="ECO:0000256" key="18">
    <source>
        <dbReference type="ARBA" id="ARBA00023136"/>
    </source>
</evidence>
<dbReference type="InterPro" id="IPR050396">
    <property type="entry name" value="Glycosyltr_51/Transpeptidase"/>
</dbReference>
<dbReference type="eggNOG" id="COG0744">
    <property type="taxonomic scope" value="Bacteria"/>
</dbReference>
<dbReference type="InterPro" id="IPR036950">
    <property type="entry name" value="PBP_transglycosylase"/>
</dbReference>
<evidence type="ECO:0000256" key="15">
    <source>
        <dbReference type="ARBA" id="ARBA00022968"/>
    </source>
</evidence>
<evidence type="ECO:0000256" key="12">
    <source>
        <dbReference type="ARBA" id="ARBA00022692"/>
    </source>
</evidence>
<comment type="similarity">
    <text evidence="5">In the N-terminal section; belongs to the glycosyltransferase 51 family.</text>
</comment>
<dbReference type="PANTHER" id="PTHR32282:SF33">
    <property type="entry name" value="PEPTIDOGLYCAN GLYCOSYLTRANSFERASE"/>
    <property type="match status" value="1"/>
</dbReference>
<organism evidence="29 30">
    <name type="scientific">Thermoanaerobacterium saccharolyticum (strain DSM 8691 / JW/SL-YS485)</name>
    <dbReference type="NCBI Taxonomy" id="1094508"/>
    <lineage>
        <taxon>Bacteria</taxon>
        <taxon>Bacillati</taxon>
        <taxon>Bacillota</taxon>
        <taxon>Clostridia</taxon>
        <taxon>Thermoanaerobacterales</taxon>
        <taxon>Thermoanaerobacteraceae</taxon>
        <taxon>Thermoanaerobacterium</taxon>
    </lineage>
</organism>
<dbReference type="InterPro" id="IPR001264">
    <property type="entry name" value="Glyco_trans_51"/>
</dbReference>
<feature type="compositionally biased region" description="Polar residues" evidence="26">
    <location>
        <begin position="737"/>
        <end position="762"/>
    </location>
</feature>
<evidence type="ECO:0000256" key="4">
    <source>
        <dbReference type="ARBA" id="ARBA00007090"/>
    </source>
</evidence>
<evidence type="ECO:0000259" key="27">
    <source>
        <dbReference type="Pfam" id="PF00905"/>
    </source>
</evidence>
<evidence type="ECO:0000256" key="21">
    <source>
        <dbReference type="ARBA" id="ARBA00023316"/>
    </source>
</evidence>
<gene>
    <name evidence="29" type="ordered locus">Tsac_2391</name>
</gene>
<comment type="similarity">
    <text evidence="4">In the C-terminal section; belongs to the transpeptidase family.</text>
</comment>
<dbReference type="Gene3D" id="1.10.3810.10">
    <property type="entry name" value="Biosynthetic peptidoglycan transglycosylase-like"/>
    <property type="match status" value="1"/>
</dbReference>
<dbReference type="InterPro" id="IPR023346">
    <property type="entry name" value="Lysozyme-like_dom_sf"/>
</dbReference>
<comment type="pathway">
    <text evidence="25">Glycan biosynthesis.</text>
</comment>
<dbReference type="EMBL" id="CP003184">
    <property type="protein sequence ID" value="AFK87393.1"/>
    <property type="molecule type" value="Genomic_DNA"/>
</dbReference>
<keyword evidence="21" id="KW-0961">Cell wall biogenesis/degradation</keyword>
<feature type="region of interest" description="Disordered" evidence="26">
    <location>
        <begin position="661"/>
        <end position="683"/>
    </location>
</feature>
<evidence type="ECO:0000313" key="29">
    <source>
        <dbReference type="EMBL" id="AFK87393.1"/>
    </source>
</evidence>
<dbReference type="FunFam" id="1.10.3810.10:FF:000001">
    <property type="entry name" value="Penicillin-binding protein 1A"/>
    <property type="match status" value="1"/>
</dbReference>
<evidence type="ECO:0000256" key="13">
    <source>
        <dbReference type="ARBA" id="ARBA00022801"/>
    </source>
</evidence>
<dbReference type="InterPro" id="IPR001460">
    <property type="entry name" value="PCN-bd_Tpept"/>
</dbReference>
<keyword evidence="8" id="KW-0121">Carboxypeptidase</keyword>
<feature type="domain" description="Glycosyl transferase family 51" evidence="28">
    <location>
        <begin position="64"/>
        <end position="244"/>
    </location>
</feature>
<dbReference type="GO" id="GO:0006508">
    <property type="term" value="P:proteolysis"/>
    <property type="evidence" value="ECO:0007669"/>
    <property type="project" value="UniProtKB-KW"/>
</dbReference>
<evidence type="ECO:0000256" key="19">
    <source>
        <dbReference type="ARBA" id="ARBA00023251"/>
    </source>
</evidence>
<reference evidence="29 30" key="1">
    <citation type="journal article" date="2014" name="Appl. Environ. Microbiol.">
        <title>Profile of Secreted Hydrolases, Associated Proteins, and SlpA in Thermoanaerobacterium saccharolyticum during the Degradation of Hemicellulose.</title>
        <authorList>
            <person name="Currie D.H."/>
            <person name="Guss A.M."/>
            <person name="Herring C.D."/>
            <person name="Giannone R.J."/>
            <person name="Johnson C.M."/>
            <person name="Lankford P.K."/>
            <person name="Brown S.D."/>
            <person name="Hettich R.L."/>
            <person name="Lynd L.R."/>
        </authorList>
    </citation>
    <scope>NUCLEOTIDE SEQUENCE [LARGE SCALE GENOMIC DNA]</scope>
    <source>
        <strain evidence="30">DSM 8691 / JW/SL-YS485</strain>
    </source>
</reference>
<evidence type="ECO:0000256" key="8">
    <source>
        <dbReference type="ARBA" id="ARBA00022645"/>
    </source>
</evidence>
<evidence type="ECO:0000256" key="2">
    <source>
        <dbReference type="ARBA" id="ARBA00004401"/>
    </source>
</evidence>
<keyword evidence="12" id="KW-0812">Transmembrane</keyword>
<evidence type="ECO:0000256" key="11">
    <source>
        <dbReference type="ARBA" id="ARBA00022679"/>
    </source>
</evidence>
<evidence type="ECO:0000256" key="20">
    <source>
        <dbReference type="ARBA" id="ARBA00023268"/>
    </source>
</evidence>
<keyword evidence="17" id="KW-1133">Transmembrane helix</keyword>
<dbReference type="KEGG" id="tsh:Tsac_2391"/>
<keyword evidence="18" id="KW-0472">Membrane</keyword>